<evidence type="ECO:0000256" key="3">
    <source>
        <dbReference type="ARBA" id="ARBA00022679"/>
    </source>
</evidence>
<dbReference type="CDD" id="cd18137">
    <property type="entry name" value="HLD_clamp_pol_III_gamma_tau"/>
    <property type="match status" value="1"/>
</dbReference>
<dbReference type="Pfam" id="PF12169">
    <property type="entry name" value="DNA_pol3_gamma3"/>
    <property type="match status" value="1"/>
</dbReference>
<dbReference type="Gene3D" id="1.10.8.60">
    <property type="match status" value="1"/>
</dbReference>
<evidence type="ECO:0000256" key="2">
    <source>
        <dbReference type="ARBA" id="ARBA00012417"/>
    </source>
</evidence>
<evidence type="ECO:0000259" key="13">
    <source>
        <dbReference type="SMART" id="SM00382"/>
    </source>
</evidence>
<dbReference type="InterPro" id="IPR045085">
    <property type="entry name" value="HLD_clamp_pol_III_gamma_tau"/>
</dbReference>
<dbReference type="Gene3D" id="3.30.300.150">
    <property type="entry name" value="DNA polymerase III, tau subunit, domain V"/>
    <property type="match status" value="1"/>
</dbReference>
<evidence type="ECO:0000256" key="10">
    <source>
        <dbReference type="ARBA" id="ARBA00022932"/>
    </source>
</evidence>
<keyword evidence="8" id="KW-0862">Zinc</keyword>
<feature type="compositionally biased region" description="Polar residues" evidence="12">
    <location>
        <begin position="656"/>
        <end position="695"/>
    </location>
</feature>
<dbReference type="Proteomes" id="UP000239539">
    <property type="component" value="Unassembled WGS sequence"/>
</dbReference>
<dbReference type="Gene3D" id="1.20.272.10">
    <property type="match status" value="1"/>
</dbReference>
<evidence type="ECO:0000256" key="8">
    <source>
        <dbReference type="ARBA" id="ARBA00022833"/>
    </source>
</evidence>
<keyword evidence="10" id="KW-0239">DNA-directed DNA polymerase</keyword>
<dbReference type="RefSeq" id="WP_105929288.1">
    <property type="nucleotide sequence ID" value="NZ_PVNO01000001.1"/>
</dbReference>
<keyword evidence="4" id="KW-0548">Nucleotidyltransferase</keyword>
<feature type="compositionally biased region" description="Polar residues" evidence="12">
    <location>
        <begin position="562"/>
        <end position="577"/>
    </location>
</feature>
<feature type="domain" description="AAA+ ATPase" evidence="13">
    <location>
        <begin position="37"/>
        <end position="179"/>
    </location>
</feature>
<comment type="catalytic activity">
    <reaction evidence="11">
        <text>DNA(n) + a 2'-deoxyribonucleoside 5'-triphosphate = DNA(n+1) + diphosphate</text>
        <dbReference type="Rhea" id="RHEA:22508"/>
        <dbReference type="Rhea" id="RHEA-COMP:17339"/>
        <dbReference type="Rhea" id="RHEA-COMP:17340"/>
        <dbReference type="ChEBI" id="CHEBI:33019"/>
        <dbReference type="ChEBI" id="CHEBI:61560"/>
        <dbReference type="ChEBI" id="CHEBI:173112"/>
        <dbReference type="EC" id="2.7.7.7"/>
    </reaction>
</comment>
<dbReference type="InterPro" id="IPR050238">
    <property type="entry name" value="DNA_Rep/Repair_Clamp_Loader"/>
</dbReference>
<sequence>MSYQVLARKWRPGKFSELVGQEHVVSAISNALDNDRLHHAYLFTGTRGVGKTTIARIFSKSLNCEEGQGANPCGVCNTCKEIEQGNYVDLLEIDAASRTKVEDTRELLDNVQYRPTRGRYKVYLIDEVHMLSKHSFNALLKTLEEPPPHVKFLLATTDPQKLPITILSRCLQFNLKAMSREQIVGQLQHILQQEQLPFEQPALALLARAAQGSMRDALSLTDQAIAQGGNQVLASVVTDMLGLMDKNQLLKVVHAVVSKSPADVLQLVNDIAEQAPDYDNVHGELASLLHQIALTQWVPEACKLETTSAKAIFQLAKTIPAEQVQLLYQIALQGRRDLPFAADGKSAFEMTLMRMMSFAPNVPIADTSSEIENGRSEHSLPVDHASSSGGPGNVGKQEEAPNSETPAAVAQDYTTSETATESALAEQAESLQSDSKSDDTKAISQDAAELHSDGDGSSIIAIEHAPHQPVVSENTLSQSTIADSKEQSFPDVVSKQPIAHEEGVSATNSYSAPVSKPEHAFDDINAQTENKSTLDEPPLDAYMDEMPPQSEDDGFYGASDSFLDNESFENQSASMGTTGEFESGAQNTGGELRDNETQPSLSAEEQLTSTADMLALRQKLKQKKAQDADAQNNKSANDKSESASDIQARFARSKAEASSNQFSDSAISNTPNAHSLSGATETNNISTQLHSLESENSPEHENSVERGSSPEQNSVPEQENNPTLNNSHEPKKSPESRGNQEQNFNTQDAIHNRAQNESGEFQASAIIEERGNNEYIERSGERTGHTHNDLSPPVDGERQSATTETDDFSLDDFEEDMPFSKDEVSAQPNIEHQLQDAPPWATDFDNAPSQHFDDAAALVDNNTSPNRPLPEQREDVGDRSFVRDALDFDTPLSSTYSGKLNAYLNDGSKLIHASQIDEWSSLVEQMPVAGLLKQLVLHASFSRDGNQVSLEIDHSQTHLLNDSTKKQLVDAIHHGLGENVEVNITLGEPSSTPFALQQEIHAMRHAHAHTVIKTDETIQALLSTFDASVLTDSVKAR</sequence>
<evidence type="ECO:0000256" key="5">
    <source>
        <dbReference type="ARBA" id="ARBA00022705"/>
    </source>
</evidence>
<dbReference type="PANTHER" id="PTHR11669">
    <property type="entry name" value="REPLICATION FACTOR C / DNA POLYMERASE III GAMMA-TAU SUBUNIT"/>
    <property type="match status" value="1"/>
</dbReference>
<dbReference type="InterPro" id="IPR038249">
    <property type="entry name" value="PolIII_tau_V_sf"/>
</dbReference>
<dbReference type="InterPro" id="IPR008921">
    <property type="entry name" value="DNA_pol3_clamp-load_cplx_C"/>
</dbReference>
<accession>A0ABX5CTS8</accession>
<dbReference type="NCBIfam" id="NF004046">
    <property type="entry name" value="PRK05563.1"/>
    <property type="match status" value="1"/>
</dbReference>
<keyword evidence="6" id="KW-0479">Metal-binding</keyword>
<keyword evidence="3" id="KW-0808">Transferase</keyword>
<dbReference type="InterPro" id="IPR027417">
    <property type="entry name" value="P-loop_NTPase"/>
</dbReference>
<protein>
    <recommendedName>
        <fullName evidence="2">DNA-directed DNA polymerase</fullName>
        <ecNumber evidence="2">2.7.7.7</ecNumber>
    </recommendedName>
</protein>
<dbReference type="SMART" id="SM00382">
    <property type="entry name" value="AAA"/>
    <property type="match status" value="1"/>
</dbReference>
<dbReference type="NCBIfam" id="NF005942">
    <property type="entry name" value="PRK07994.1"/>
    <property type="match status" value="1"/>
</dbReference>
<evidence type="ECO:0000256" key="11">
    <source>
        <dbReference type="ARBA" id="ARBA00049244"/>
    </source>
</evidence>
<dbReference type="InterPro" id="IPR021029">
    <property type="entry name" value="DNA_pol_III_tau_dom-5"/>
</dbReference>
<dbReference type="EC" id="2.7.7.7" evidence="2"/>
<dbReference type="NCBIfam" id="TIGR02397">
    <property type="entry name" value="dnaX_nterm"/>
    <property type="match status" value="1"/>
</dbReference>
<feature type="compositionally biased region" description="Polar residues" evidence="12">
    <location>
        <begin position="736"/>
        <end position="761"/>
    </location>
</feature>
<evidence type="ECO:0000256" key="4">
    <source>
        <dbReference type="ARBA" id="ARBA00022695"/>
    </source>
</evidence>
<keyword evidence="9" id="KW-0067">ATP-binding</keyword>
<proteinExistence type="inferred from homology"/>
<dbReference type="SUPFAM" id="SSF48019">
    <property type="entry name" value="post-AAA+ oligomerization domain-like"/>
    <property type="match status" value="1"/>
</dbReference>
<feature type="compositionally biased region" description="Polar residues" evidence="12">
    <location>
        <begin position="705"/>
        <end position="727"/>
    </location>
</feature>
<dbReference type="InterPro" id="IPR012763">
    <property type="entry name" value="DNA_pol_III_sug/sutau_N"/>
</dbReference>
<feature type="compositionally biased region" description="Low complexity" evidence="12">
    <location>
        <begin position="414"/>
        <end position="433"/>
    </location>
</feature>
<feature type="region of interest" description="Disordered" evidence="12">
    <location>
        <begin position="467"/>
        <end position="806"/>
    </location>
</feature>
<organism evidence="14 15">
    <name type="scientific">Alteromonas gracilis</name>
    <dbReference type="NCBI Taxonomy" id="1479524"/>
    <lineage>
        <taxon>Bacteria</taxon>
        <taxon>Pseudomonadati</taxon>
        <taxon>Pseudomonadota</taxon>
        <taxon>Gammaproteobacteria</taxon>
        <taxon>Alteromonadales</taxon>
        <taxon>Alteromonadaceae</taxon>
        <taxon>Alteromonas/Salinimonas group</taxon>
        <taxon>Alteromonas</taxon>
    </lineage>
</organism>
<dbReference type="InterPro" id="IPR022754">
    <property type="entry name" value="DNA_pol_III_gamma-3"/>
</dbReference>
<evidence type="ECO:0000256" key="9">
    <source>
        <dbReference type="ARBA" id="ARBA00022840"/>
    </source>
</evidence>
<keyword evidence="15" id="KW-1185">Reference proteome</keyword>
<evidence type="ECO:0000313" key="15">
    <source>
        <dbReference type="Proteomes" id="UP000239539"/>
    </source>
</evidence>
<gene>
    <name evidence="14" type="ORF">C6Y39_00040</name>
</gene>
<dbReference type="Pfam" id="PF13177">
    <property type="entry name" value="DNA_pol3_delta2"/>
    <property type="match status" value="1"/>
</dbReference>
<evidence type="ECO:0000313" key="14">
    <source>
        <dbReference type="EMBL" id="PRO70783.1"/>
    </source>
</evidence>
<dbReference type="SUPFAM" id="SSF52540">
    <property type="entry name" value="P-loop containing nucleoside triphosphate hydrolases"/>
    <property type="match status" value="1"/>
</dbReference>
<feature type="compositionally biased region" description="Basic and acidic residues" evidence="12">
    <location>
        <begin position="767"/>
        <end position="788"/>
    </location>
</feature>
<name>A0ABX5CTS8_9ALTE</name>
<evidence type="ECO:0000256" key="12">
    <source>
        <dbReference type="SAM" id="MobiDB-lite"/>
    </source>
</evidence>
<feature type="compositionally biased region" description="Basic and acidic residues" evidence="12">
    <location>
        <begin position="372"/>
        <end position="381"/>
    </location>
</feature>
<comment type="similarity">
    <text evidence="1">Belongs to the DnaX/STICHEL family.</text>
</comment>
<evidence type="ECO:0000256" key="6">
    <source>
        <dbReference type="ARBA" id="ARBA00022723"/>
    </source>
</evidence>
<reference evidence="15" key="1">
    <citation type="journal article" date="2020" name="Int. J. Syst. Evol. Microbiol.">
        <title>Alteromonas alba sp. nov., a marine bacterium isolated from the seawater of the West Pacific Ocean.</title>
        <authorList>
            <person name="Sun C."/>
            <person name="Wu Y.-H."/>
            <person name="Xamxidin M."/>
            <person name="Cheng H."/>
            <person name="Xu X.-W."/>
        </authorList>
    </citation>
    <scope>NUCLEOTIDE SEQUENCE [LARGE SCALE GENOMIC DNA]</scope>
    <source>
        <strain evidence="15">9a2</strain>
    </source>
</reference>
<dbReference type="Pfam" id="PF22608">
    <property type="entry name" value="DNAX_ATPase_lid"/>
    <property type="match status" value="1"/>
</dbReference>
<dbReference type="Gene3D" id="3.40.50.300">
    <property type="entry name" value="P-loop containing nucleotide triphosphate hydrolases"/>
    <property type="match status" value="1"/>
</dbReference>
<evidence type="ECO:0000256" key="7">
    <source>
        <dbReference type="ARBA" id="ARBA00022741"/>
    </source>
</evidence>
<dbReference type="EMBL" id="PVNO01000001">
    <property type="protein sequence ID" value="PRO70783.1"/>
    <property type="molecule type" value="Genomic_DNA"/>
</dbReference>
<dbReference type="InterPro" id="IPR003593">
    <property type="entry name" value="AAA+_ATPase"/>
</dbReference>
<dbReference type="Pfam" id="PF12170">
    <property type="entry name" value="DNA_pol3_tau_5"/>
    <property type="match status" value="1"/>
</dbReference>
<keyword evidence="7" id="KW-0547">Nucleotide-binding</keyword>
<feature type="region of interest" description="Disordered" evidence="12">
    <location>
        <begin position="371"/>
        <end position="453"/>
    </location>
</feature>
<evidence type="ECO:0000256" key="1">
    <source>
        <dbReference type="ARBA" id="ARBA00006360"/>
    </source>
</evidence>
<comment type="caution">
    <text evidence="14">The sequence shown here is derived from an EMBL/GenBank/DDBJ whole genome shotgun (WGS) entry which is preliminary data.</text>
</comment>
<feature type="compositionally biased region" description="Polar residues" evidence="12">
    <location>
        <begin position="471"/>
        <end position="482"/>
    </location>
</feature>
<keyword evidence="5" id="KW-0235">DNA replication</keyword>
<dbReference type="CDD" id="cd00009">
    <property type="entry name" value="AAA"/>
    <property type="match status" value="1"/>
</dbReference>
<feature type="compositionally biased region" description="Polar residues" evidence="12">
    <location>
        <begin position="597"/>
        <end position="611"/>
    </location>
</feature>
<dbReference type="PANTHER" id="PTHR11669:SF0">
    <property type="entry name" value="PROTEIN STICHEL-LIKE 2"/>
    <property type="match status" value="1"/>
</dbReference>